<dbReference type="AlphaFoldDB" id="A0A1M7SS26"/>
<accession>A0A1M7SS26</accession>
<organism evidence="2 3">
    <name type="scientific">Desulfovibrio litoralis DSM 11393</name>
    <dbReference type="NCBI Taxonomy" id="1121455"/>
    <lineage>
        <taxon>Bacteria</taxon>
        <taxon>Pseudomonadati</taxon>
        <taxon>Thermodesulfobacteriota</taxon>
        <taxon>Desulfovibrionia</taxon>
        <taxon>Desulfovibrionales</taxon>
        <taxon>Desulfovibrionaceae</taxon>
        <taxon>Desulfovibrio</taxon>
    </lineage>
</organism>
<evidence type="ECO:0000313" key="3">
    <source>
        <dbReference type="Proteomes" id="UP000186469"/>
    </source>
</evidence>
<gene>
    <name evidence="2" type="ORF">SAMN02745728_01208</name>
</gene>
<name>A0A1M7SS26_9BACT</name>
<reference evidence="2 3" key="1">
    <citation type="submission" date="2016-12" db="EMBL/GenBank/DDBJ databases">
        <authorList>
            <person name="Song W.-J."/>
            <person name="Kurnit D.M."/>
        </authorList>
    </citation>
    <scope>NUCLEOTIDE SEQUENCE [LARGE SCALE GENOMIC DNA]</scope>
    <source>
        <strain evidence="2 3">DSM 11393</strain>
    </source>
</reference>
<proteinExistence type="predicted"/>
<protein>
    <submittedName>
        <fullName evidence="2">Uncharacterized protein</fullName>
    </submittedName>
</protein>
<keyword evidence="3" id="KW-1185">Reference proteome</keyword>
<dbReference type="RefSeq" id="WP_072696888.1">
    <property type="nucleotide sequence ID" value="NZ_FRDI01000004.1"/>
</dbReference>
<evidence type="ECO:0000256" key="1">
    <source>
        <dbReference type="SAM" id="SignalP"/>
    </source>
</evidence>
<evidence type="ECO:0000313" key="2">
    <source>
        <dbReference type="EMBL" id="SHN61279.1"/>
    </source>
</evidence>
<sequence length="162" mass="18254">MLKKIILSICFVLFLSTNSFAATIENISYINLLSSWTPWTVNINSKQEVTWDNGSSGRTFTESTEKKATKISDEDYKTLIGLIEKMGYDKKIPLGTFAIEPKIILELTFSDGKKIINLGPGSMESDSPIFKDFAKLETIIYKLNKEMGVDGLNSLMFYNKNN</sequence>
<dbReference type="Proteomes" id="UP000186469">
    <property type="component" value="Unassembled WGS sequence"/>
</dbReference>
<feature type="signal peptide" evidence="1">
    <location>
        <begin position="1"/>
        <end position="21"/>
    </location>
</feature>
<feature type="chain" id="PRO_5012229829" evidence="1">
    <location>
        <begin position="22"/>
        <end position="162"/>
    </location>
</feature>
<keyword evidence="1" id="KW-0732">Signal</keyword>
<dbReference type="EMBL" id="FRDI01000004">
    <property type="protein sequence ID" value="SHN61279.1"/>
    <property type="molecule type" value="Genomic_DNA"/>
</dbReference>